<reference evidence="2 3" key="1">
    <citation type="submission" date="2022-03" db="EMBL/GenBank/DDBJ databases">
        <authorList>
            <person name="He Y."/>
        </authorList>
    </citation>
    <scope>NUCLEOTIDE SEQUENCE [LARGE SCALE GENOMIC DNA]</scope>
    <source>
        <strain evidence="2 3">TK19116</strain>
        <plasmid evidence="2">unnamed1</plasmid>
    </source>
</reference>
<feature type="compositionally biased region" description="Basic and acidic residues" evidence="1">
    <location>
        <begin position="36"/>
        <end position="62"/>
    </location>
</feature>
<comment type="caution">
    <text evidence="2">The sequence shown here is derived from an EMBL/GenBank/DDBJ whole genome shotgun (WGS) entry which is preliminary data.</text>
</comment>
<name>A0ABT1MNJ5_9RHOB</name>
<sequence length="62" mass="7232">MTRHLSDKPRETGAARMREYTRQERENGRHPSTVALHERPRSAGDGNRKLREFTRIDRGGET</sequence>
<feature type="region of interest" description="Disordered" evidence="1">
    <location>
        <begin position="1"/>
        <end position="62"/>
    </location>
</feature>
<evidence type="ECO:0000313" key="2">
    <source>
        <dbReference type="EMBL" id="MCQ0969018.1"/>
    </source>
</evidence>
<feature type="compositionally biased region" description="Basic and acidic residues" evidence="1">
    <location>
        <begin position="1"/>
        <end position="29"/>
    </location>
</feature>
<dbReference type="Proteomes" id="UP001203945">
    <property type="component" value="Unassembled WGS sequence"/>
</dbReference>
<protein>
    <submittedName>
        <fullName evidence="2">Uncharacterized protein</fullName>
    </submittedName>
</protein>
<keyword evidence="2" id="KW-0614">Plasmid</keyword>
<geneLocation type="plasmid" evidence="2">
    <name>unnamed1</name>
</geneLocation>
<proteinExistence type="predicted"/>
<dbReference type="RefSeq" id="WP_255327981.1">
    <property type="nucleotide sequence ID" value="NZ_JAKZEU010000001.1"/>
</dbReference>
<gene>
    <name evidence="2" type="ORF">MLD63_01030</name>
</gene>
<keyword evidence="3" id="KW-1185">Reference proteome</keyword>
<evidence type="ECO:0000256" key="1">
    <source>
        <dbReference type="SAM" id="MobiDB-lite"/>
    </source>
</evidence>
<accession>A0ABT1MNJ5</accession>
<evidence type="ECO:0000313" key="3">
    <source>
        <dbReference type="Proteomes" id="UP001203945"/>
    </source>
</evidence>
<dbReference type="EMBL" id="JAKZEU010000001">
    <property type="protein sequence ID" value="MCQ0969018.1"/>
    <property type="molecule type" value="Genomic_DNA"/>
</dbReference>
<organism evidence="2 3">
    <name type="scientific">Paracoccus albicereus</name>
    <dbReference type="NCBI Taxonomy" id="2922394"/>
    <lineage>
        <taxon>Bacteria</taxon>
        <taxon>Pseudomonadati</taxon>
        <taxon>Pseudomonadota</taxon>
        <taxon>Alphaproteobacteria</taxon>
        <taxon>Rhodobacterales</taxon>
        <taxon>Paracoccaceae</taxon>
        <taxon>Paracoccus</taxon>
    </lineage>
</organism>